<keyword evidence="7 11" id="KW-0675">Receptor</keyword>
<comment type="subcellular location">
    <subcellularLocation>
        <location evidence="1">Cell membrane</location>
        <topology evidence="1">Multi-pass membrane protein</topology>
    </subcellularLocation>
</comment>
<evidence type="ECO:0000256" key="7">
    <source>
        <dbReference type="ARBA" id="ARBA00023170"/>
    </source>
</evidence>
<name>A0A226DF73_FOLCA</name>
<dbReference type="GO" id="GO:0005886">
    <property type="term" value="C:plasma membrane"/>
    <property type="evidence" value="ECO:0007669"/>
    <property type="project" value="UniProtKB-SubCell"/>
</dbReference>
<dbReference type="Gene3D" id="1.10.287.70">
    <property type="match status" value="1"/>
</dbReference>
<accession>A0A226DF73</accession>
<evidence type="ECO:0000256" key="2">
    <source>
        <dbReference type="ARBA" id="ARBA00008685"/>
    </source>
</evidence>
<evidence type="ECO:0000256" key="3">
    <source>
        <dbReference type="ARBA" id="ARBA00022475"/>
    </source>
</evidence>
<dbReference type="AlphaFoldDB" id="A0A226DF73"/>
<feature type="domain" description="Ionotropic glutamate receptor C-terminal" evidence="10">
    <location>
        <begin position="419"/>
        <end position="698"/>
    </location>
</feature>
<dbReference type="InterPro" id="IPR052192">
    <property type="entry name" value="Insect_Ionotropic_Sensory_Rcpt"/>
</dbReference>
<feature type="transmembrane region" description="Helical" evidence="9">
    <location>
        <begin position="483"/>
        <end position="503"/>
    </location>
</feature>
<evidence type="ECO:0000259" key="10">
    <source>
        <dbReference type="Pfam" id="PF00060"/>
    </source>
</evidence>
<dbReference type="Gene3D" id="3.40.190.10">
    <property type="entry name" value="Periplasmic binding protein-like II"/>
    <property type="match status" value="1"/>
</dbReference>
<comment type="similarity">
    <text evidence="2">Belongs to the glutamate-gated ion channel (TC 1.A.10.1) family.</text>
</comment>
<evidence type="ECO:0000313" key="12">
    <source>
        <dbReference type="Proteomes" id="UP000198287"/>
    </source>
</evidence>
<keyword evidence="3" id="KW-1003">Cell membrane</keyword>
<evidence type="ECO:0000256" key="4">
    <source>
        <dbReference type="ARBA" id="ARBA00022692"/>
    </source>
</evidence>
<keyword evidence="5 9" id="KW-1133">Transmembrane helix</keyword>
<evidence type="ECO:0000256" key="1">
    <source>
        <dbReference type="ARBA" id="ARBA00004651"/>
    </source>
</evidence>
<organism evidence="11 12">
    <name type="scientific">Folsomia candida</name>
    <name type="common">Springtail</name>
    <dbReference type="NCBI Taxonomy" id="158441"/>
    <lineage>
        <taxon>Eukaryota</taxon>
        <taxon>Metazoa</taxon>
        <taxon>Ecdysozoa</taxon>
        <taxon>Arthropoda</taxon>
        <taxon>Hexapoda</taxon>
        <taxon>Collembola</taxon>
        <taxon>Entomobryomorpha</taxon>
        <taxon>Isotomoidea</taxon>
        <taxon>Isotomidae</taxon>
        <taxon>Proisotominae</taxon>
        <taxon>Folsomia</taxon>
    </lineage>
</organism>
<evidence type="ECO:0000256" key="6">
    <source>
        <dbReference type="ARBA" id="ARBA00023136"/>
    </source>
</evidence>
<dbReference type="PANTHER" id="PTHR42643:SF24">
    <property type="entry name" value="IONOTROPIC RECEPTOR 60A"/>
    <property type="match status" value="1"/>
</dbReference>
<keyword evidence="6 9" id="KW-0472">Membrane</keyword>
<sequence length="750" mass="85354">MVHFETIFLLILFVTLIFVGVVAAGRGKRDFEVVKSHKGENIDANQASIPFFTKLLTMEKLAACNVLLFQDRDNNDDSVTEIISSLESRRLHAPHQRSYFTVKYGFPSQAQIDDLLVTVQEFHLPSKNISASLSSPDTLPVKYPITVSNYHRHGEQCIVAALFVSDKRTQFMKQIYNMLTPVYIPITRKDEDFYVFMTPRDTLDQILLMPQLPGRIKFKIGVGHETTAVAVRNSSPVTLKSVCFFCNSGFPQIVEYPSEFSPDFDYFPDFVINLNGRTLYVSCPYIRARVEADPPYKGLANARRGIWKILFEEYLNLKFNFTYNIFVSTGTDGNFGGGGTGVQLANGTWIGVTGDLISGKADIGIVTANTPKRIHYVDFTEAFFDFGFLTYVTSEGVRIFSPAALLWPFDLLMWGCIFVSTIVAFIFFTIIIKAIFWLDLGSGDSLNFARRGMVSHQIWNFKYQIQFVLTSFLDQDCVLPTFAPLRTFVAIWLFFTLVVTTIYRSKLVSLLAFPLIETLPQTFDDLAYSKYSVGFMKHGDSAYNTLADSTDPVYVKLINEMEVVTGYGLECLEKVVTQKYGCIAYDFALRHLKDRNLSEADTRKLVFAPAHTYNIYLGLATEGKSILRNNFGKWLSHTRAFHLEDVWEARDMYYTVRVLKREWWFATNQSEKASISSAGVGDDNLTLKHISGSFYILFTLLAICTVAFIYEHVQANWKCLKRRWKKIRGKITICCDKVFVVSNTEMDAYT</sequence>
<evidence type="ECO:0000256" key="8">
    <source>
        <dbReference type="ARBA" id="ARBA00023180"/>
    </source>
</evidence>
<dbReference type="GO" id="GO:0050906">
    <property type="term" value="P:detection of stimulus involved in sensory perception"/>
    <property type="evidence" value="ECO:0007669"/>
    <property type="project" value="UniProtKB-ARBA"/>
</dbReference>
<evidence type="ECO:0000313" key="11">
    <source>
        <dbReference type="EMBL" id="OXA43494.1"/>
    </source>
</evidence>
<reference evidence="11 12" key="1">
    <citation type="submission" date="2015-12" db="EMBL/GenBank/DDBJ databases">
        <title>The genome of Folsomia candida.</title>
        <authorList>
            <person name="Faddeeva A."/>
            <person name="Derks M.F."/>
            <person name="Anvar Y."/>
            <person name="Smit S."/>
            <person name="Van Straalen N."/>
            <person name="Roelofs D."/>
        </authorList>
    </citation>
    <scope>NUCLEOTIDE SEQUENCE [LARGE SCALE GENOMIC DNA]</scope>
    <source>
        <strain evidence="11 12">VU population</strain>
        <tissue evidence="11">Whole body</tissue>
    </source>
</reference>
<keyword evidence="8" id="KW-0325">Glycoprotein</keyword>
<dbReference type="PANTHER" id="PTHR42643">
    <property type="entry name" value="IONOTROPIC RECEPTOR 20A-RELATED"/>
    <property type="match status" value="1"/>
</dbReference>
<dbReference type="SUPFAM" id="SSF53850">
    <property type="entry name" value="Periplasmic binding protein-like II"/>
    <property type="match status" value="1"/>
</dbReference>
<dbReference type="Proteomes" id="UP000198287">
    <property type="component" value="Unassembled WGS sequence"/>
</dbReference>
<gene>
    <name evidence="11" type="ORF">Fcan01_21779</name>
</gene>
<proteinExistence type="inferred from homology"/>
<evidence type="ECO:0000256" key="9">
    <source>
        <dbReference type="SAM" id="Phobius"/>
    </source>
</evidence>
<dbReference type="GO" id="GO:0015276">
    <property type="term" value="F:ligand-gated monoatomic ion channel activity"/>
    <property type="evidence" value="ECO:0007669"/>
    <property type="project" value="InterPro"/>
</dbReference>
<feature type="transmembrane region" description="Helical" evidence="9">
    <location>
        <begin position="694"/>
        <end position="713"/>
    </location>
</feature>
<dbReference type="EMBL" id="LNIX01000022">
    <property type="protein sequence ID" value="OXA43494.1"/>
    <property type="molecule type" value="Genomic_DNA"/>
</dbReference>
<keyword evidence="4 9" id="KW-0812">Transmembrane</keyword>
<keyword evidence="12" id="KW-1185">Reference proteome</keyword>
<comment type="caution">
    <text evidence="11">The sequence shown here is derived from an EMBL/GenBank/DDBJ whole genome shotgun (WGS) entry which is preliminary data.</text>
</comment>
<dbReference type="Pfam" id="PF00060">
    <property type="entry name" value="Lig_chan"/>
    <property type="match status" value="1"/>
</dbReference>
<feature type="transmembrane region" description="Helical" evidence="9">
    <location>
        <begin position="411"/>
        <end position="438"/>
    </location>
</feature>
<protein>
    <submittedName>
        <fullName evidence="11">Glutamate receptor ionotropic, delta-1</fullName>
    </submittedName>
</protein>
<evidence type="ECO:0000256" key="5">
    <source>
        <dbReference type="ARBA" id="ARBA00022989"/>
    </source>
</evidence>
<dbReference type="InterPro" id="IPR001320">
    <property type="entry name" value="Iontro_rcpt_C"/>
</dbReference>
<feature type="transmembrane region" description="Helical" evidence="9">
    <location>
        <begin position="6"/>
        <end position="25"/>
    </location>
</feature>